<dbReference type="RefSeq" id="XP_002477839.1">
    <property type="nucleotide sequence ID" value="XM_002477794.1"/>
</dbReference>
<gene>
    <name evidence="1" type="ORF">TSTA_081090</name>
</gene>
<organism evidence="1 2">
    <name type="scientific">Talaromyces stipitatus (strain ATCC 10500 / CBS 375.48 / QM 6759 / NRRL 1006)</name>
    <name type="common">Penicillium stipitatum</name>
    <dbReference type="NCBI Taxonomy" id="441959"/>
    <lineage>
        <taxon>Eukaryota</taxon>
        <taxon>Fungi</taxon>
        <taxon>Dikarya</taxon>
        <taxon>Ascomycota</taxon>
        <taxon>Pezizomycotina</taxon>
        <taxon>Eurotiomycetes</taxon>
        <taxon>Eurotiomycetidae</taxon>
        <taxon>Eurotiales</taxon>
        <taxon>Trichocomaceae</taxon>
        <taxon>Talaromyces</taxon>
        <taxon>Talaromyces sect. Talaromyces</taxon>
    </lineage>
</organism>
<accession>B8LZU4</accession>
<dbReference type="Proteomes" id="UP000001745">
    <property type="component" value="Unassembled WGS sequence"/>
</dbReference>
<dbReference type="STRING" id="441959.B8LZU4"/>
<dbReference type="OrthoDB" id="4369552at2759"/>
<dbReference type="GeneID" id="8101414"/>
<dbReference type="EMBL" id="EQ962653">
    <property type="protein sequence ID" value="EED20876.1"/>
    <property type="molecule type" value="Genomic_DNA"/>
</dbReference>
<protein>
    <submittedName>
        <fullName evidence="1">Uncharacterized protein</fullName>
    </submittedName>
</protein>
<dbReference type="VEuPathDB" id="FungiDB:TSTA_081090"/>
<evidence type="ECO:0000313" key="2">
    <source>
        <dbReference type="Proteomes" id="UP000001745"/>
    </source>
</evidence>
<dbReference type="AlphaFoldDB" id="B8LZU4"/>
<proteinExistence type="predicted"/>
<name>B8LZU4_TALSN</name>
<keyword evidence="2" id="KW-1185">Reference proteome</keyword>
<dbReference type="InParanoid" id="B8LZU4"/>
<sequence>MDRTSGSRADFKECTDGALNLRDSMDYLDKTHGRQFPGDRFSKSLRKNRECFGCRLQSVLIRDLPPAPKSHREVGNHPLGWLFEEAEKAHLKSYDPSDSWTTVPIGKARGKQILDCMWVYVYKQDKKGRLVKCKRDSW</sequence>
<dbReference type="HOGENOM" id="CLU_1856644_0_0_1"/>
<reference evidence="2" key="1">
    <citation type="journal article" date="2015" name="Genome Announc.">
        <title>Genome sequence of the AIDS-associated pathogen Penicillium marneffei (ATCC18224) and its near taxonomic relative Talaromyces stipitatus (ATCC10500).</title>
        <authorList>
            <person name="Nierman W.C."/>
            <person name="Fedorova-Abrams N.D."/>
            <person name="Andrianopoulos A."/>
        </authorList>
    </citation>
    <scope>NUCLEOTIDE SEQUENCE [LARGE SCALE GENOMIC DNA]</scope>
    <source>
        <strain evidence="2">ATCC 10500 / CBS 375.48 / QM 6759 / NRRL 1006</strain>
    </source>
</reference>
<evidence type="ECO:0000313" key="1">
    <source>
        <dbReference type="EMBL" id="EED20876.1"/>
    </source>
</evidence>
<dbReference type="PhylomeDB" id="B8LZU4"/>